<keyword evidence="2" id="KW-1185">Reference proteome</keyword>
<name>A0AAE3VCE9_9FIRM</name>
<dbReference type="Proteomes" id="UP001241537">
    <property type="component" value="Unassembled WGS sequence"/>
</dbReference>
<reference evidence="1" key="1">
    <citation type="submission" date="2023-07" db="EMBL/GenBank/DDBJ databases">
        <title>Genomic Encyclopedia of Type Strains, Phase IV (KMG-IV): sequencing the most valuable type-strain genomes for metagenomic binning, comparative biology and taxonomic classification.</title>
        <authorList>
            <person name="Goeker M."/>
        </authorList>
    </citation>
    <scope>NUCLEOTIDE SEQUENCE</scope>
    <source>
        <strain evidence="1">DSM 19659</strain>
    </source>
</reference>
<gene>
    <name evidence="1" type="ORF">J2S20_002203</name>
</gene>
<evidence type="ECO:0000313" key="1">
    <source>
        <dbReference type="EMBL" id="MDQ0153483.1"/>
    </source>
</evidence>
<dbReference type="GO" id="GO:0016787">
    <property type="term" value="F:hydrolase activity"/>
    <property type="evidence" value="ECO:0007669"/>
    <property type="project" value="UniProtKB-KW"/>
</dbReference>
<dbReference type="SUPFAM" id="SSF109604">
    <property type="entry name" value="HD-domain/PDEase-like"/>
    <property type="match status" value="1"/>
</dbReference>
<dbReference type="RefSeq" id="WP_106613097.1">
    <property type="nucleotide sequence ID" value="NZ_JAUSTO010000021.1"/>
</dbReference>
<dbReference type="Gene3D" id="1.10.3210.10">
    <property type="entry name" value="Hypothetical protein af1432"/>
    <property type="match status" value="1"/>
</dbReference>
<protein>
    <submittedName>
        <fullName evidence="1">Hydrolase (HD superfamily)</fullName>
    </submittedName>
</protein>
<proteinExistence type="predicted"/>
<dbReference type="PANTHER" id="PTHR38659">
    <property type="entry name" value="METAL-DEPENDENT PHOSPHOHYDROLASE"/>
    <property type="match status" value="1"/>
</dbReference>
<dbReference type="PANTHER" id="PTHR38659:SF2">
    <property type="entry name" value="HDIG DOMAIN PROTEIN"/>
    <property type="match status" value="1"/>
</dbReference>
<keyword evidence="1" id="KW-0378">Hydrolase</keyword>
<comment type="caution">
    <text evidence="1">The sequence shown here is derived from an EMBL/GenBank/DDBJ whole genome shotgun (WGS) entry which is preliminary data.</text>
</comment>
<accession>A0AAE3VCE9</accession>
<dbReference type="AlphaFoldDB" id="A0AAE3VCE9"/>
<dbReference type="EMBL" id="JAUSTO010000021">
    <property type="protein sequence ID" value="MDQ0153483.1"/>
    <property type="molecule type" value="Genomic_DNA"/>
</dbReference>
<organism evidence="1 2">
    <name type="scientific">Moryella indoligenes</name>
    <dbReference type="NCBI Taxonomy" id="371674"/>
    <lineage>
        <taxon>Bacteria</taxon>
        <taxon>Bacillati</taxon>
        <taxon>Bacillota</taxon>
        <taxon>Clostridia</taxon>
        <taxon>Lachnospirales</taxon>
        <taxon>Lachnospiraceae</taxon>
        <taxon>Moryella</taxon>
    </lineage>
</organism>
<sequence length="195" mass="21959">MERLTIEEARRLNDTMVTEEHLKLHAANVAACMGAMADHFGEEKEHWEAVGYLHDYDYEKYPGEHLAHTEEALLQAGVPQADVRAILSHGYGICTQVEPLTNMEKSLFTVDELSGIIQAAARMRPHGIQDMEVKSFMKKWKDKRFAAKCDRPLILRGCEMLGMDIKEVSGICIEGMKAHAEELQLLGAEFTSLDN</sequence>
<evidence type="ECO:0000313" key="2">
    <source>
        <dbReference type="Proteomes" id="UP001241537"/>
    </source>
</evidence>